<dbReference type="InterPro" id="IPR036388">
    <property type="entry name" value="WH-like_DNA-bd_sf"/>
</dbReference>
<dbReference type="Pfam" id="PF00126">
    <property type="entry name" value="HTH_1"/>
    <property type="match status" value="1"/>
</dbReference>
<evidence type="ECO:0000256" key="3">
    <source>
        <dbReference type="ARBA" id="ARBA00023125"/>
    </source>
</evidence>
<dbReference type="PANTHER" id="PTHR30419">
    <property type="entry name" value="HTH-TYPE TRANSCRIPTIONAL REGULATOR YBHD"/>
    <property type="match status" value="1"/>
</dbReference>
<dbReference type="Gene3D" id="3.40.190.290">
    <property type="match status" value="1"/>
</dbReference>
<dbReference type="RefSeq" id="WP_011421494.1">
    <property type="nucleotide sequence ID" value="NC_007760.1"/>
</dbReference>
<dbReference type="Gene3D" id="1.10.10.10">
    <property type="entry name" value="Winged helix-like DNA-binding domain superfamily/Winged helix DNA-binding domain"/>
    <property type="match status" value="1"/>
</dbReference>
<dbReference type="eggNOG" id="COG0583">
    <property type="taxonomic scope" value="Bacteria"/>
</dbReference>
<evidence type="ECO:0000256" key="1">
    <source>
        <dbReference type="ARBA" id="ARBA00009437"/>
    </source>
</evidence>
<dbReference type="InterPro" id="IPR005119">
    <property type="entry name" value="LysR_subst-bd"/>
</dbReference>
<evidence type="ECO:0000313" key="6">
    <source>
        <dbReference type="EMBL" id="ABC82212.1"/>
    </source>
</evidence>
<dbReference type="OrthoDB" id="9808620at2"/>
<organism evidence="6 7">
    <name type="scientific">Anaeromyxobacter dehalogenans (strain 2CP-C)</name>
    <dbReference type="NCBI Taxonomy" id="290397"/>
    <lineage>
        <taxon>Bacteria</taxon>
        <taxon>Pseudomonadati</taxon>
        <taxon>Myxococcota</taxon>
        <taxon>Myxococcia</taxon>
        <taxon>Myxococcales</taxon>
        <taxon>Cystobacterineae</taxon>
        <taxon>Anaeromyxobacteraceae</taxon>
        <taxon>Anaeromyxobacter</taxon>
    </lineage>
</organism>
<accession>Q2IKN5</accession>
<dbReference type="GO" id="GO:0003700">
    <property type="term" value="F:DNA-binding transcription factor activity"/>
    <property type="evidence" value="ECO:0007669"/>
    <property type="project" value="InterPro"/>
</dbReference>
<sequence>MDLAQLELLAAVAEERSFTRAAERLRRTQPAVSQALRRLEDEVGATLVDRSSRDASLTAEGKVLHDYAQRMLKLRRDAGEALEALRDLQRGTVAVAANEHTATHLLPVLAAFRRRHPRLRVEVHRGLAREIPTAVLGRDVELGVLTYRPAQPGLVAQQIATDDLVLLVPPEHALAGRGTVSIRQLGGEAFLAHHVRSPNRERVVKAFARHRTPLDIVMELPTLDAVKRLVVERVGIALMPARVAEPELARGELVGLTVREMRFPRPVLLVHRRDAPLSRAAEALLECAREVAPRGAARTG</sequence>
<protein>
    <submittedName>
        <fullName evidence="6">Transcriptional regulator, LysR family</fullName>
    </submittedName>
</protein>
<dbReference type="KEGG" id="ade:Adeh_2442"/>
<dbReference type="STRING" id="290397.Adeh_2442"/>
<dbReference type="PROSITE" id="PS50931">
    <property type="entry name" value="HTH_LYSR"/>
    <property type="match status" value="1"/>
</dbReference>
<evidence type="ECO:0000313" key="7">
    <source>
        <dbReference type="Proteomes" id="UP000001935"/>
    </source>
</evidence>
<evidence type="ECO:0000256" key="4">
    <source>
        <dbReference type="ARBA" id="ARBA00023163"/>
    </source>
</evidence>
<dbReference type="SUPFAM" id="SSF53850">
    <property type="entry name" value="Periplasmic binding protein-like II"/>
    <property type="match status" value="1"/>
</dbReference>
<dbReference type="PRINTS" id="PR00039">
    <property type="entry name" value="HTHLYSR"/>
</dbReference>
<reference evidence="6" key="1">
    <citation type="submission" date="2006-01" db="EMBL/GenBank/DDBJ databases">
        <title>Complete sequence of Anaeromyxobacter dehalogenans 2CP-C.</title>
        <authorList>
            <consortium name="US DOE Joint Genome Institute"/>
            <person name="Copeland A."/>
            <person name="Lucas S."/>
            <person name="Lapidus A."/>
            <person name="Barry K."/>
            <person name="Detter J.C."/>
            <person name="Glavina T."/>
            <person name="Hammon N."/>
            <person name="Israni S."/>
            <person name="Pitluck S."/>
            <person name="Brettin T."/>
            <person name="Bruce D."/>
            <person name="Han C."/>
            <person name="Tapia R."/>
            <person name="Gilna P."/>
            <person name="Kiss H."/>
            <person name="Schmutz J."/>
            <person name="Larimer F."/>
            <person name="Land M."/>
            <person name="Kyrpides N."/>
            <person name="Anderson I."/>
            <person name="Sanford R.A."/>
            <person name="Ritalahti K.M."/>
            <person name="Thomas H.S."/>
            <person name="Kirby J.R."/>
            <person name="Zhulin I.B."/>
            <person name="Loeffler F.E."/>
            <person name="Richardson P."/>
        </authorList>
    </citation>
    <scope>NUCLEOTIDE SEQUENCE</scope>
    <source>
        <strain evidence="6">2CP-C</strain>
    </source>
</reference>
<dbReference type="CDD" id="cd05466">
    <property type="entry name" value="PBP2_LTTR_substrate"/>
    <property type="match status" value="1"/>
</dbReference>
<dbReference type="Proteomes" id="UP000001935">
    <property type="component" value="Chromosome"/>
</dbReference>
<dbReference type="GO" id="GO:0003677">
    <property type="term" value="F:DNA binding"/>
    <property type="evidence" value="ECO:0007669"/>
    <property type="project" value="UniProtKB-KW"/>
</dbReference>
<keyword evidence="3" id="KW-0238">DNA-binding</keyword>
<keyword evidence="2" id="KW-0805">Transcription regulation</keyword>
<dbReference type="AlphaFoldDB" id="Q2IKN5"/>
<dbReference type="EMBL" id="CP000251">
    <property type="protein sequence ID" value="ABC82212.1"/>
    <property type="molecule type" value="Genomic_DNA"/>
</dbReference>
<feature type="domain" description="HTH lysR-type" evidence="5">
    <location>
        <begin position="1"/>
        <end position="58"/>
    </location>
</feature>
<dbReference type="Pfam" id="PF03466">
    <property type="entry name" value="LysR_substrate"/>
    <property type="match status" value="1"/>
</dbReference>
<comment type="similarity">
    <text evidence="1">Belongs to the LysR transcriptional regulatory family.</text>
</comment>
<dbReference type="SUPFAM" id="SSF46785">
    <property type="entry name" value="Winged helix' DNA-binding domain"/>
    <property type="match status" value="1"/>
</dbReference>
<gene>
    <name evidence="6" type="ordered locus">Adeh_2442</name>
</gene>
<name>Q2IKN5_ANADE</name>
<dbReference type="FunFam" id="1.10.10.10:FF:000001">
    <property type="entry name" value="LysR family transcriptional regulator"/>
    <property type="match status" value="1"/>
</dbReference>
<dbReference type="InterPro" id="IPR036390">
    <property type="entry name" value="WH_DNA-bd_sf"/>
</dbReference>
<keyword evidence="4" id="KW-0804">Transcription</keyword>
<evidence type="ECO:0000256" key="2">
    <source>
        <dbReference type="ARBA" id="ARBA00023015"/>
    </source>
</evidence>
<evidence type="ECO:0000259" key="5">
    <source>
        <dbReference type="PROSITE" id="PS50931"/>
    </source>
</evidence>
<proteinExistence type="inferred from homology"/>
<dbReference type="HOGENOM" id="CLU_039613_6_1_7"/>
<dbReference type="GO" id="GO:0005829">
    <property type="term" value="C:cytosol"/>
    <property type="evidence" value="ECO:0007669"/>
    <property type="project" value="TreeGrafter"/>
</dbReference>
<dbReference type="InterPro" id="IPR050950">
    <property type="entry name" value="HTH-type_LysR_regulators"/>
</dbReference>
<dbReference type="InterPro" id="IPR000847">
    <property type="entry name" value="LysR_HTH_N"/>
</dbReference>